<accession>A0AAW2E941</accession>
<evidence type="ECO:0000313" key="1">
    <source>
        <dbReference type="EMBL" id="KAL0098804.1"/>
    </source>
</evidence>
<comment type="caution">
    <text evidence="1">The sequence shown here is derived from an EMBL/GenBank/DDBJ whole genome shotgun (WGS) entry which is preliminary data.</text>
</comment>
<sequence>MSDSFYTDCLENHIDVTYPAIGRIYIDSEPYHEVRIKHVLKLKIPHVQPDWIDPEEISIKGFVNIRKKNAIKNERHRNKEYNKYIWMGPHEGGDVFGLRRIFNMEEDIAFAPENWN</sequence>
<reference evidence="1 2" key="1">
    <citation type="submission" date="2023-03" db="EMBL/GenBank/DDBJ databases">
        <title>High recombination rates correlate with genetic variation in Cardiocondyla obscurior ants.</title>
        <authorList>
            <person name="Errbii M."/>
        </authorList>
    </citation>
    <scope>NUCLEOTIDE SEQUENCE [LARGE SCALE GENOMIC DNA]</scope>
    <source>
        <strain evidence="1">Alpha-2009</strain>
        <tissue evidence="1">Whole body</tissue>
    </source>
</reference>
<dbReference type="EMBL" id="JADYXP020000035">
    <property type="protein sequence ID" value="KAL0098804.1"/>
    <property type="molecule type" value="Genomic_DNA"/>
</dbReference>
<name>A0AAW2E941_9HYME</name>
<organism evidence="1 2">
    <name type="scientific">Cardiocondyla obscurior</name>
    <dbReference type="NCBI Taxonomy" id="286306"/>
    <lineage>
        <taxon>Eukaryota</taxon>
        <taxon>Metazoa</taxon>
        <taxon>Ecdysozoa</taxon>
        <taxon>Arthropoda</taxon>
        <taxon>Hexapoda</taxon>
        <taxon>Insecta</taxon>
        <taxon>Pterygota</taxon>
        <taxon>Neoptera</taxon>
        <taxon>Endopterygota</taxon>
        <taxon>Hymenoptera</taxon>
        <taxon>Apocrita</taxon>
        <taxon>Aculeata</taxon>
        <taxon>Formicoidea</taxon>
        <taxon>Formicidae</taxon>
        <taxon>Myrmicinae</taxon>
        <taxon>Cardiocondyla</taxon>
    </lineage>
</organism>
<dbReference type="AlphaFoldDB" id="A0AAW2E941"/>
<dbReference type="Proteomes" id="UP001430953">
    <property type="component" value="Unassembled WGS sequence"/>
</dbReference>
<proteinExistence type="predicted"/>
<protein>
    <submittedName>
        <fullName evidence="1">Uncharacterized protein</fullName>
    </submittedName>
</protein>
<keyword evidence="2" id="KW-1185">Reference proteome</keyword>
<gene>
    <name evidence="1" type="ORF">PUN28_020751</name>
</gene>
<evidence type="ECO:0000313" key="2">
    <source>
        <dbReference type="Proteomes" id="UP001430953"/>
    </source>
</evidence>